<sequence length="330" mass="34701">MIHDHSRQQAATPAGKNRRQPARGSSPQGASPQTSGASPHRPGRADAGLQPVTQSHTAGQSRKCQPPPAVTAGASSDVQYRDTSSCGLKLGHPSSGPSSVAPILFLRAPRCSLRQGQAGPHPLQQAGYLLRPDLAGNVPQAAKARHQTDRHTMQQSARTGHPRPALSTLPFGKQPSAGPPHLPRRRGNPNGPGLEPSHRRPANRETGPGPPGQSAPGRHAGPHTRRCTHPHREAQSRPRSDPTRPPEPSAAGAKIPPSSSLAAATPPREAQQQDAPQKRKCARPGPVPSGPRKHRSQPPPGACRQNRSSIGGPKGLQRRPSASTVARPDK</sequence>
<feature type="region of interest" description="Disordered" evidence="1">
    <location>
        <begin position="1"/>
        <end position="100"/>
    </location>
</feature>
<gene>
    <name evidence="2" type="ORF">NDU88_007804</name>
</gene>
<evidence type="ECO:0000313" key="2">
    <source>
        <dbReference type="EMBL" id="KAJ1167412.1"/>
    </source>
</evidence>
<feature type="region of interest" description="Disordered" evidence="1">
    <location>
        <begin position="114"/>
        <end position="330"/>
    </location>
</feature>
<organism evidence="2 3">
    <name type="scientific">Pleurodeles waltl</name>
    <name type="common">Iberian ribbed newt</name>
    <dbReference type="NCBI Taxonomy" id="8319"/>
    <lineage>
        <taxon>Eukaryota</taxon>
        <taxon>Metazoa</taxon>
        <taxon>Chordata</taxon>
        <taxon>Craniata</taxon>
        <taxon>Vertebrata</taxon>
        <taxon>Euteleostomi</taxon>
        <taxon>Amphibia</taxon>
        <taxon>Batrachia</taxon>
        <taxon>Caudata</taxon>
        <taxon>Salamandroidea</taxon>
        <taxon>Salamandridae</taxon>
        <taxon>Pleurodelinae</taxon>
        <taxon>Pleurodeles</taxon>
    </lineage>
</organism>
<feature type="compositionally biased region" description="Basic residues" evidence="1">
    <location>
        <begin position="220"/>
        <end position="229"/>
    </location>
</feature>
<reference evidence="2" key="1">
    <citation type="journal article" date="2022" name="bioRxiv">
        <title>Sequencing and chromosome-scale assembly of the giantPleurodeles waltlgenome.</title>
        <authorList>
            <person name="Brown T."/>
            <person name="Elewa A."/>
            <person name="Iarovenko S."/>
            <person name="Subramanian E."/>
            <person name="Araus A.J."/>
            <person name="Petzold A."/>
            <person name="Susuki M."/>
            <person name="Suzuki K.-i.T."/>
            <person name="Hayashi T."/>
            <person name="Toyoda A."/>
            <person name="Oliveira C."/>
            <person name="Osipova E."/>
            <person name="Leigh N.D."/>
            <person name="Simon A."/>
            <person name="Yun M.H."/>
        </authorList>
    </citation>
    <scope>NUCLEOTIDE SEQUENCE</scope>
    <source>
        <strain evidence="2">20211129_DDA</strain>
        <tissue evidence="2">Liver</tissue>
    </source>
</reference>
<feature type="compositionally biased region" description="Polar residues" evidence="1">
    <location>
        <begin position="23"/>
        <end position="37"/>
    </location>
</feature>
<accession>A0AAV7STJ1</accession>
<feature type="compositionally biased region" description="Basic and acidic residues" evidence="1">
    <location>
        <begin position="230"/>
        <end position="244"/>
    </location>
</feature>
<comment type="caution">
    <text evidence="2">The sequence shown here is derived from an EMBL/GenBank/DDBJ whole genome shotgun (WGS) entry which is preliminary data.</text>
</comment>
<keyword evidence="3" id="KW-1185">Reference proteome</keyword>
<name>A0AAV7STJ1_PLEWA</name>
<feature type="compositionally biased region" description="Polar residues" evidence="1">
    <location>
        <begin position="73"/>
        <end position="86"/>
    </location>
</feature>
<feature type="compositionally biased region" description="Polar residues" evidence="1">
    <location>
        <begin position="51"/>
        <end position="63"/>
    </location>
</feature>
<dbReference type="EMBL" id="JANPWB010000008">
    <property type="protein sequence ID" value="KAJ1167412.1"/>
    <property type="molecule type" value="Genomic_DNA"/>
</dbReference>
<evidence type="ECO:0000256" key="1">
    <source>
        <dbReference type="SAM" id="MobiDB-lite"/>
    </source>
</evidence>
<dbReference type="Proteomes" id="UP001066276">
    <property type="component" value="Chromosome 4_2"/>
</dbReference>
<feature type="compositionally biased region" description="Low complexity" evidence="1">
    <location>
        <begin position="256"/>
        <end position="267"/>
    </location>
</feature>
<protein>
    <submittedName>
        <fullName evidence="2">Uncharacterized protein</fullName>
    </submittedName>
</protein>
<proteinExistence type="predicted"/>
<evidence type="ECO:0000313" key="3">
    <source>
        <dbReference type="Proteomes" id="UP001066276"/>
    </source>
</evidence>
<dbReference type="AlphaFoldDB" id="A0AAV7STJ1"/>